<evidence type="ECO:0000256" key="8">
    <source>
        <dbReference type="ARBA" id="ARBA00022989"/>
    </source>
</evidence>
<organism evidence="15 16">
    <name type="scientific">Synchytrium endobioticum</name>
    <dbReference type="NCBI Taxonomy" id="286115"/>
    <lineage>
        <taxon>Eukaryota</taxon>
        <taxon>Fungi</taxon>
        <taxon>Fungi incertae sedis</taxon>
        <taxon>Chytridiomycota</taxon>
        <taxon>Chytridiomycota incertae sedis</taxon>
        <taxon>Chytridiomycetes</taxon>
        <taxon>Synchytriales</taxon>
        <taxon>Synchytriaceae</taxon>
        <taxon>Synchytrium</taxon>
    </lineage>
</organism>
<dbReference type="GO" id="GO:0000773">
    <property type="term" value="F:phosphatidyl-N-methylethanolamine N-methyltransferase activity"/>
    <property type="evidence" value="ECO:0007669"/>
    <property type="project" value="UniProtKB-UniRule"/>
</dbReference>
<dbReference type="UniPathway" id="UPA00753"/>
<evidence type="ECO:0000256" key="3">
    <source>
        <dbReference type="ARBA" id="ARBA00022603"/>
    </source>
</evidence>
<comment type="catalytic activity">
    <reaction evidence="13">
        <text>a 1,2-diacyl-sn-glycero-3-phospho-N-methylethanolamine + S-adenosyl-L-methionine = a 1,2-diacyl-sn-glycero-3-phospho-N,N-dimethylethanolamine + S-adenosyl-L-homocysteine + H(+)</text>
        <dbReference type="Rhea" id="RHEA:32735"/>
        <dbReference type="ChEBI" id="CHEBI:15378"/>
        <dbReference type="ChEBI" id="CHEBI:57856"/>
        <dbReference type="ChEBI" id="CHEBI:59789"/>
        <dbReference type="ChEBI" id="CHEBI:64572"/>
        <dbReference type="ChEBI" id="CHEBI:64573"/>
        <dbReference type="EC" id="2.1.1.71"/>
    </reaction>
</comment>
<keyword evidence="5 13" id="KW-0949">S-adenosyl-L-methionine</keyword>
<evidence type="ECO:0000256" key="7">
    <source>
        <dbReference type="ARBA" id="ARBA00022824"/>
    </source>
</evidence>
<dbReference type="GO" id="GO:0031966">
    <property type="term" value="C:mitochondrial membrane"/>
    <property type="evidence" value="ECO:0007669"/>
    <property type="project" value="UniProtKB-SubCell"/>
</dbReference>
<evidence type="ECO:0000256" key="12">
    <source>
        <dbReference type="ARBA" id="ARBA00023264"/>
    </source>
</evidence>
<evidence type="ECO:0000256" key="2">
    <source>
        <dbReference type="ARBA" id="ARBA00022516"/>
    </source>
</evidence>
<dbReference type="InterPro" id="IPR024960">
    <property type="entry name" value="PEMT/MFAP"/>
</dbReference>
<sequence>MGSYDVVQQMLHITDRLGDAVLPPIADHSTHIFVAALCLVCHVGFYDIMAQIEYTTHIMTRAIGRNAVYYYSALIFTLSLIRDYYVLRCMERDAASLKVDPDTAFSIGYALILVGLFLNFWVLQVLGVRGMYNGDSFGFLFDAPITNGPFQFFSDPQYVGASMAFLGYAIKVRSTVGLGLALVAMSTYFISVNFIENPHMHRIYSNAAKNQNGLSNGKSSANGATVANGNGIWTSRAASVYQHLEQSHHIVNDLTPNESQRTDTIIAT</sequence>
<feature type="topological domain" description="Lumenal" evidence="13">
    <location>
        <begin position="1"/>
        <end position="29"/>
    </location>
</feature>
<name>A0A507CYZ2_9FUNG</name>
<evidence type="ECO:0000256" key="13">
    <source>
        <dbReference type="HAMAP-Rule" id="MF_03216"/>
    </source>
</evidence>
<feature type="transmembrane region" description="Helical" evidence="14">
    <location>
        <begin position="107"/>
        <end position="128"/>
    </location>
</feature>
<dbReference type="PANTHER" id="PTHR15458:SF11">
    <property type="entry name" value="PHOSPHATIDYLETHANOLAMINE N-METHYLTRANSFERASE B"/>
    <property type="match status" value="1"/>
</dbReference>
<evidence type="ECO:0000256" key="9">
    <source>
        <dbReference type="ARBA" id="ARBA00023098"/>
    </source>
</evidence>
<dbReference type="GO" id="GO:0005789">
    <property type="term" value="C:endoplasmic reticulum membrane"/>
    <property type="evidence" value="ECO:0007669"/>
    <property type="project" value="UniProtKB-SubCell"/>
</dbReference>
<dbReference type="GO" id="GO:0032259">
    <property type="term" value="P:methylation"/>
    <property type="evidence" value="ECO:0007669"/>
    <property type="project" value="UniProtKB-KW"/>
</dbReference>
<feature type="intramembrane region" description="Helical" evidence="13">
    <location>
        <begin position="30"/>
        <end position="50"/>
    </location>
</feature>
<evidence type="ECO:0000256" key="5">
    <source>
        <dbReference type="ARBA" id="ARBA00022691"/>
    </source>
</evidence>
<dbReference type="EC" id="2.1.1.71" evidence="13"/>
<evidence type="ECO:0000256" key="10">
    <source>
        <dbReference type="ARBA" id="ARBA00023136"/>
    </source>
</evidence>
<keyword evidence="16" id="KW-1185">Reference proteome</keyword>
<evidence type="ECO:0000256" key="4">
    <source>
        <dbReference type="ARBA" id="ARBA00022679"/>
    </source>
</evidence>
<evidence type="ECO:0000256" key="6">
    <source>
        <dbReference type="ARBA" id="ARBA00022692"/>
    </source>
</evidence>
<dbReference type="HAMAP" id="MF_03216">
    <property type="entry name" value="PLMT"/>
    <property type="match status" value="1"/>
</dbReference>
<protein>
    <recommendedName>
        <fullName evidence="13">Phosphatidyl-N-methylethanolamine N-methyltransferase</fullName>
        <ecNumber evidence="13">2.1.1.71</ecNumber>
    </recommendedName>
    <alternativeName>
        <fullName evidence="13">Phospholipid methyltransferase</fullName>
        <shortName evidence="13">PLMT</shortName>
    </alternativeName>
</protein>
<keyword evidence="10 13" id="KW-0472">Membrane</keyword>
<feature type="topological domain" description="Lumenal" evidence="13">
    <location>
        <begin position="130"/>
        <end position="172"/>
    </location>
</feature>
<feature type="transmembrane region" description="Helical" evidence="14">
    <location>
        <begin position="68"/>
        <end position="87"/>
    </location>
</feature>
<keyword evidence="2 13" id="KW-0444">Lipid biosynthesis</keyword>
<comment type="caution">
    <text evidence="15">The sequence shown here is derived from an EMBL/GenBank/DDBJ whole genome shotgun (WGS) entry which is preliminary data.</text>
</comment>
<accession>A0A507CYZ2</accession>
<dbReference type="InterPro" id="IPR007318">
    <property type="entry name" value="Phopholipid_MeTrfase"/>
</dbReference>
<feature type="topological domain" description="Lumenal" evidence="13">
    <location>
        <begin position="51"/>
        <end position="62"/>
    </location>
</feature>
<evidence type="ECO:0000256" key="11">
    <source>
        <dbReference type="ARBA" id="ARBA00023209"/>
    </source>
</evidence>
<comment type="subcellular location">
    <subcellularLocation>
        <location evidence="1">Endomembrane system</location>
        <topology evidence="1">Multi-pass membrane protein</topology>
    </subcellularLocation>
    <subcellularLocation>
        <location evidence="13">Endoplasmic reticulum membrane</location>
        <topology evidence="13">Multi-pass membrane protein</topology>
    </subcellularLocation>
    <subcellularLocation>
        <location evidence="13">Mitochondrion membrane</location>
        <topology evidence="13">Multi-pass membrane protein</topology>
    </subcellularLocation>
</comment>
<dbReference type="Proteomes" id="UP000317494">
    <property type="component" value="Unassembled WGS sequence"/>
</dbReference>
<keyword evidence="9 13" id="KW-0443">Lipid metabolism</keyword>
<dbReference type="STRING" id="286115.A0A507CYZ2"/>
<keyword evidence="8 13" id="KW-1133">Transmembrane helix</keyword>
<dbReference type="VEuPathDB" id="FungiDB:SeMB42_g04361"/>
<dbReference type="PROSITE" id="PS51599">
    <property type="entry name" value="SAM_PEMT_PEM2"/>
    <property type="match status" value="1"/>
</dbReference>
<dbReference type="Pfam" id="PF04191">
    <property type="entry name" value="PEMT"/>
    <property type="match status" value="1"/>
</dbReference>
<evidence type="ECO:0000256" key="1">
    <source>
        <dbReference type="ARBA" id="ARBA00004127"/>
    </source>
</evidence>
<feature type="topological domain" description="Cytoplasmic" evidence="13">
    <location>
        <begin position="82"/>
        <end position="108"/>
    </location>
</feature>
<keyword evidence="11 13" id="KW-0594">Phospholipid biosynthesis</keyword>
<dbReference type="EMBL" id="QEAN01000174">
    <property type="protein sequence ID" value="TPX44365.1"/>
    <property type="molecule type" value="Genomic_DNA"/>
</dbReference>
<comment type="function">
    <text evidence="13">Catalyzes the second two steps of the methylation pathway of phosphatidylcholine biosynthesis, the SAM-dependent methylation of phosphatidylmonomethylethanolamine (PMME) to phosphatidyldimethylethanolamine (PDME) and of PDME to phosphatidylcholine (PC).</text>
</comment>
<keyword evidence="6 13" id="KW-0812">Transmembrane</keyword>
<keyword evidence="7 13" id="KW-0256">Endoplasmic reticulum</keyword>
<feature type="binding site" evidence="13">
    <location>
        <begin position="196"/>
        <end position="197"/>
    </location>
    <ligand>
        <name>S-adenosyl-L-methionine</name>
        <dbReference type="ChEBI" id="CHEBI:59789"/>
    </ligand>
</feature>
<keyword evidence="12 13" id="KW-1208">Phospholipid metabolism</keyword>
<feature type="transmembrane region" description="Helical" evidence="14">
    <location>
        <begin position="176"/>
        <end position="195"/>
    </location>
</feature>
<comment type="catalytic activity">
    <reaction evidence="13">
        <text>a 1,2-diacyl-sn-glycero-3-phospho-N,N-dimethylethanolamine + S-adenosyl-L-methionine = a 1,2-diacyl-sn-glycero-3-phosphocholine + S-adenosyl-L-homocysteine + H(+)</text>
        <dbReference type="Rhea" id="RHEA:32739"/>
        <dbReference type="ChEBI" id="CHEBI:15378"/>
        <dbReference type="ChEBI" id="CHEBI:57643"/>
        <dbReference type="ChEBI" id="CHEBI:57856"/>
        <dbReference type="ChEBI" id="CHEBI:59789"/>
        <dbReference type="ChEBI" id="CHEBI:64572"/>
    </reaction>
</comment>
<evidence type="ECO:0000313" key="15">
    <source>
        <dbReference type="EMBL" id="TPX44365.1"/>
    </source>
</evidence>
<feature type="transmembrane region" description="Helical" evidence="14">
    <location>
        <begin position="30"/>
        <end position="48"/>
    </location>
</feature>
<dbReference type="GO" id="GO:0006656">
    <property type="term" value="P:phosphatidylcholine biosynthetic process"/>
    <property type="evidence" value="ECO:0007669"/>
    <property type="project" value="UniProtKB-UniRule"/>
</dbReference>
<keyword evidence="13" id="KW-0496">Mitochondrion</keyword>
<comment type="similarity">
    <text evidence="13">Belongs to the class VI-like SAM-binding methyltransferase superfamily. PEMT/PEM2 methyltransferase family.</text>
</comment>
<dbReference type="Gene3D" id="1.20.120.1630">
    <property type="match status" value="1"/>
</dbReference>
<keyword evidence="4 13" id="KW-0808">Transferase</keyword>
<keyword evidence="3 13" id="KW-0489">Methyltransferase</keyword>
<evidence type="ECO:0000313" key="16">
    <source>
        <dbReference type="Proteomes" id="UP000317494"/>
    </source>
</evidence>
<feature type="binding site" evidence="13">
    <location>
        <begin position="113"/>
        <end position="115"/>
    </location>
    <ligand>
        <name>S-adenosyl-L-methionine</name>
        <dbReference type="ChEBI" id="CHEBI:59789"/>
    </ligand>
</feature>
<evidence type="ECO:0000256" key="14">
    <source>
        <dbReference type="SAM" id="Phobius"/>
    </source>
</evidence>
<dbReference type="AlphaFoldDB" id="A0A507CYZ2"/>
<dbReference type="PANTHER" id="PTHR15458">
    <property type="entry name" value="PHOSPHATIDYLETHANOLAMINE N-METHYLTRANSFERASE"/>
    <property type="match status" value="1"/>
</dbReference>
<feature type="topological domain" description="Cytoplasmic" evidence="13">
    <location>
        <begin position="195"/>
        <end position="268"/>
    </location>
</feature>
<proteinExistence type="inferred from homology"/>
<reference evidence="15 16" key="1">
    <citation type="journal article" date="2019" name="Sci. Rep.">
        <title>Comparative genomics of chytrid fungi reveal insights into the obligate biotrophic and pathogenic lifestyle of Synchytrium endobioticum.</title>
        <authorList>
            <person name="van de Vossenberg B.T.L.H."/>
            <person name="Warris S."/>
            <person name="Nguyen H.D.T."/>
            <person name="van Gent-Pelzer M.P.E."/>
            <person name="Joly D.L."/>
            <person name="van de Geest H.C."/>
            <person name="Bonants P.J.M."/>
            <person name="Smith D.S."/>
            <person name="Levesque C.A."/>
            <person name="van der Lee T.A.J."/>
        </authorList>
    </citation>
    <scope>NUCLEOTIDE SEQUENCE [LARGE SCALE GENOMIC DNA]</scope>
    <source>
        <strain evidence="15 16">MB42</strain>
    </source>
</reference>
<comment type="pathway">
    <text evidence="13">Phospholipid metabolism; phosphatidylcholine biosynthesis.</text>
</comment>
<dbReference type="PROSITE" id="PS50244">
    <property type="entry name" value="S5A_REDUCTASE"/>
    <property type="match status" value="1"/>
</dbReference>
<gene>
    <name evidence="15" type="ORF">SeMB42_g04361</name>
</gene>